<dbReference type="Proteomes" id="UP000285092">
    <property type="component" value="Unassembled WGS sequence"/>
</dbReference>
<proteinExistence type="predicted"/>
<organism evidence="1 2">
    <name type="scientific">Pelagerythrobacter aerophilus</name>
    <dbReference type="NCBI Taxonomy" id="2306995"/>
    <lineage>
        <taxon>Bacteria</taxon>
        <taxon>Pseudomonadati</taxon>
        <taxon>Pseudomonadota</taxon>
        <taxon>Alphaproteobacteria</taxon>
        <taxon>Sphingomonadales</taxon>
        <taxon>Erythrobacteraceae</taxon>
        <taxon>Pelagerythrobacter</taxon>
    </lineage>
</organism>
<protein>
    <submittedName>
        <fullName evidence="1">Uncharacterized protein</fullName>
    </submittedName>
</protein>
<sequence>MQRLGVHTSRLAQMGYVFVQGRRVLWSTLLPTVLAAPHPRAAPTAATDISLAFPADASPIDLVA</sequence>
<dbReference type="EMBL" id="QXFK01000016">
    <property type="protein sequence ID" value="RIV78217.1"/>
    <property type="molecule type" value="Genomic_DNA"/>
</dbReference>
<accession>A0A418NHX8</accession>
<dbReference type="AlphaFoldDB" id="A0A418NHX8"/>
<keyword evidence="2" id="KW-1185">Reference proteome</keyword>
<evidence type="ECO:0000313" key="1">
    <source>
        <dbReference type="EMBL" id="RIV78217.1"/>
    </source>
</evidence>
<reference evidence="1 2" key="1">
    <citation type="submission" date="2018-08" db="EMBL/GenBank/DDBJ databases">
        <title>Altererythrobacter sp.Ery1 and Ery12, the genome sequencing of novel strains in genus Alterythrobacter.</title>
        <authorList>
            <person name="Cheng H."/>
            <person name="Wu Y.-H."/>
            <person name="Fang C."/>
            <person name="Xu X.-W."/>
        </authorList>
    </citation>
    <scope>NUCLEOTIDE SEQUENCE [LARGE SCALE GENOMIC DNA]</scope>
    <source>
        <strain evidence="1 2">Ery1</strain>
    </source>
</reference>
<gene>
    <name evidence="1" type="ORF">D2V04_10160</name>
</gene>
<evidence type="ECO:0000313" key="2">
    <source>
        <dbReference type="Proteomes" id="UP000285092"/>
    </source>
</evidence>
<name>A0A418NHX8_9SPHN</name>
<comment type="caution">
    <text evidence="1">The sequence shown here is derived from an EMBL/GenBank/DDBJ whole genome shotgun (WGS) entry which is preliminary data.</text>
</comment>